<proteinExistence type="predicted"/>
<dbReference type="Proteomes" id="UP000243401">
    <property type="component" value="Unassembled WGS sequence"/>
</dbReference>
<accession>A0AAJ3P070</accession>
<dbReference type="AlphaFoldDB" id="A0AAJ3P070"/>
<name>A0AAJ3P070_ECOLX</name>
<comment type="caution">
    <text evidence="1">The sequence shown here is derived from an EMBL/GenBank/DDBJ whole genome shotgun (WGS) entry which is preliminary data.</text>
</comment>
<protein>
    <submittedName>
        <fullName evidence="1">Uncharacterized protein</fullName>
    </submittedName>
</protein>
<evidence type="ECO:0000313" key="2">
    <source>
        <dbReference type="Proteomes" id="UP000243401"/>
    </source>
</evidence>
<reference evidence="1 2" key="1">
    <citation type="submission" date="2010-04" db="EMBL/GenBank/DDBJ databases">
        <title>The Genome Sequence of Escherichia coli H605.</title>
        <authorList>
            <consortium name="The Broad Institute Genome Sequencing Platform"/>
            <consortium name="The Broad Institute Genome Sequencing Center for Infectious Disease"/>
            <person name="Feldgarden M."/>
            <person name="Gordon D.M."/>
            <person name="Johnson J.R."/>
            <person name="Johnston B.D."/>
            <person name="Young S."/>
            <person name="Zeng Q."/>
            <person name="Koehrsen M."/>
            <person name="Alvarado L."/>
            <person name="Berlin A.M."/>
            <person name="Borenstein D."/>
            <person name="Chapman S.B."/>
            <person name="Chen Z."/>
            <person name="Engels R."/>
            <person name="Freedman E."/>
            <person name="Gellesch M."/>
            <person name="Goldberg J."/>
            <person name="Griggs A."/>
            <person name="Gujja S."/>
            <person name="Heilman E.R."/>
            <person name="Heiman D.I."/>
            <person name="Hepburn T.A."/>
            <person name="Howarth C."/>
            <person name="Jen D."/>
            <person name="Larson L."/>
            <person name="Mehta T."/>
            <person name="Park D."/>
            <person name="Pearson M."/>
            <person name="Richards J."/>
            <person name="Roberts A."/>
            <person name="Saif S."/>
            <person name="Shea T.D."/>
            <person name="Shenoy N."/>
            <person name="Sisk P."/>
            <person name="Stolte C."/>
            <person name="Sykes S.N."/>
            <person name="Walk T."/>
            <person name="White J."/>
            <person name="Yandava C."/>
            <person name="Haas B."/>
            <person name="Henn M.R."/>
            <person name="Nusbaum C."/>
            <person name="Birren B."/>
        </authorList>
    </citation>
    <scope>NUCLEOTIDE SEQUENCE [LARGE SCALE GENOMIC DNA]</scope>
    <source>
        <strain evidence="1 2">H605</strain>
    </source>
</reference>
<evidence type="ECO:0000313" key="1">
    <source>
        <dbReference type="EMBL" id="OSL48333.1"/>
    </source>
</evidence>
<sequence length="32" mass="3708">MSQATKVIIIFPARLSDNRWLDSTSFPMFFST</sequence>
<gene>
    <name evidence="1" type="ORF">EATG_03042</name>
</gene>
<dbReference type="EMBL" id="ADJX01000003">
    <property type="protein sequence ID" value="OSL48333.1"/>
    <property type="molecule type" value="Genomic_DNA"/>
</dbReference>
<organism evidence="1 2">
    <name type="scientific">Escherichia coli H605</name>
    <dbReference type="NCBI Taxonomy" id="656410"/>
    <lineage>
        <taxon>Bacteria</taxon>
        <taxon>Pseudomonadati</taxon>
        <taxon>Pseudomonadota</taxon>
        <taxon>Gammaproteobacteria</taxon>
        <taxon>Enterobacterales</taxon>
        <taxon>Enterobacteriaceae</taxon>
        <taxon>Escherichia</taxon>
    </lineage>
</organism>